<dbReference type="Gene3D" id="2.50.20.40">
    <property type="match status" value="1"/>
</dbReference>
<dbReference type="EMBL" id="AIDT01000008">
    <property type="protein sequence ID" value="EIA14066.1"/>
    <property type="molecule type" value="Genomic_DNA"/>
</dbReference>
<keyword evidence="2" id="KW-0472">Membrane</keyword>
<evidence type="ECO:0000313" key="3">
    <source>
        <dbReference type="EMBL" id="EIA14066.1"/>
    </source>
</evidence>
<accession>A0ABC9PZX9</accession>
<keyword evidence="2" id="KW-1133">Transmembrane helix</keyword>
<organism evidence="3 4">
    <name type="scientific">Staphylococcus aureus subsp. aureus DR10</name>
    <dbReference type="NCBI Taxonomy" id="1155079"/>
    <lineage>
        <taxon>Bacteria</taxon>
        <taxon>Bacillati</taxon>
        <taxon>Bacillota</taxon>
        <taxon>Bacilli</taxon>
        <taxon>Bacillales</taxon>
        <taxon>Staphylococcaceae</taxon>
        <taxon>Staphylococcus</taxon>
    </lineage>
</organism>
<dbReference type="InterPro" id="IPR007595">
    <property type="entry name" value="Csa"/>
</dbReference>
<evidence type="ECO:0000256" key="1">
    <source>
        <dbReference type="ARBA" id="ARBA00009715"/>
    </source>
</evidence>
<reference evidence="3 4" key="1">
    <citation type="journal article" date="2012" name="MBio">
        <title>Identification of a highly transmissible animal-independent Staphylococcus aureus ST398 clone with distinct genomic and cell adhesion properties.</title>
        <authorList>
            <person name="Uhlemann A.C."/>
            <person name="Porcella S.F."/>
            <person name="Trivedi S."/>
            <person name="Sullivan S.B."/>
            <person name="Hafer C."/>
            <person name="Kennedy A.D."/>
            <person name="Barbian K.D."/>
            <person name="McCarthy A.J."/>
            <person name="Street C."/>
            <person name="Hirschberg D.L."/>
            <person name="Lipkin W.I."/>
            <person name="Lindsay J.A."/>
            <person name="DeLeo F.R."/>
            <person name="Lowy F.D."/>
        </authorList>
    </citation>
    <scope>NUCLEOTIDE SEQUENCE [LARGE SCALE GENOMIC DNA]</scope>
    <source>
        <strain evidence="3 4">DR10</strain>
    </source>
</reference>
<protein>
    <submittedName>
        <fullName evidence="3">Membrane lipoprotein</fullName>
    </submittedName>
</protein>
<dbReference type="NCBIfam" id="TIGR01742">
    <property type="entry name" value="SA_tandem_lipo"/>
    <property type="match status" value="1"/>
</dbReference>
<keyword evidence="2" id="KW-0812">Transmembrane</keyword>
<dbReference type="InterPro" id="IPR038641">
    <property type="entry name" value="Csa_sf"/>
</dbReference>
<dbReference type="Proteomes" id="UP000003093">
    <property type="component" value="Unassembled WGS sequence"/>
</dbReference>
<sequence length="269" mass="31260">MLMKYFKKRCECMKAHKIFWLNLAAIIIISIVVSGGMFLAMKWEQIHLKDGLKKVLNTYPIKNLETLYEIDGHDNPYYKNNDQDTWYIESSYSVVGSDELLKEDRMLLKVDKNTHKITGEYDTTTNDRKNATDSTYKSYPVKVVNNKIVFTKDVKDPALKQKIENNQFLIQNGDLTSILNSNDLKVTHDPTTDYYNLSGKLSNDNPNVKQLKRRYNIPKNASTKVELKGMSDLKGNNHQDQKLYFYFSSPGKDQIIYKESLTYNKISEH</sequence>
<evidence type="ECO:0000256" key="2">
    <source>
        <dbReference type="SAM" id="Phobius"/>
    </source>
</evidence>
<dbReference type="AlphaFoldDB" id="A0ABC9PZX9"/>
<dbReference type="Pfam" id="PF04507">
    <property type="entry name" value="DUF576"/>
    <property type="match status" value="1"/>
</dbReference>
<feature type="transmembrane region" description="Helical" evidence="2">
    <location>
        <begin position="20"/>
        <end position="41"/>
    </location>
</feature>
<proteinExistence type="inferred from homology"/>
<name>A0ABC9PZX9_STAA5</name>
<comment type="similarity">
    <text evidence="1">Belongs to the staphylococcal tandem lipoprotein family.</text>
</comment>
<evidence type="ECO:0000313" key="4">
    <source>
        <dbReference type="Proteomes" id="UP000003093"/>
    </source>
</evidence>
<keyword evidence="3" id="KW-0449">Lipoprotein</keyword>
<gene>
    <name evidence="3" type="ORF">ST398NM02_0220</name>
</gene>
<comment type="caution">
    <text evidence="3">The sequence shown here is derived from an EMBL/GenBank/DDBJ whole genome shotgun (WGS) entry which is preliminary data.</text>
</comment>